<dbReference type="PROSITE" id="PS00709">
    <property type="entry name" value="RIBOSOMAL_L30E_1"/>
    <property type="match status" value="1"/>
</dbReference>
<reference evidence="5" key="1">
    <citation type="submission" date="2022-08" db="EMBL/GenBank/DDBJ databases">
        <title>Novel sulfate-reducing endosymbionts in the free-living metamonad Anaeramoeba.</title>
        <authorList>
            <person name="Jerlstrom-Hultqvist J."/>
            <person name="Cepicka I."/>
            <person name="Gallot-Lavallee L."/>
            <person name="Salas-Leiva D."/>
            <person name="Curtis B.A."/>
            <person name="Zahonova K."/>
            <person name="Pipaliya S."/>
            <person name="Dacks J."/>
            <person name="Roger A.J."/>
        </authorList>
    </citation>
    <scope>NUCLEOTIDE SEQUENCE</scope>
    <source>
        <strain evidence="5">Schooner1</strain>
    </source>
</reference>
<organism evidence="5 6">
    <name type="scientific">Anaeramoeba flamelloides</name>
    <dbReference type="NCBI Taxonomy" id="1746091"/>
    <lineage>
        <taxon>Eukaryota</taxon>
        <taxon>Metamonada</taxon>
        <taxon>Anaeramoebidae</taxon>
        <taxon>Anaeramoeba</taxon>
    </lineage>
</organism>
<evidence type="ECO:0000256" key="3">
    <source>
        <dbReference type="ARBA" id="ARBA00023274"/>
    </source>
</evidence>
<dbReference type="Gene3D" id="3.30.1330.30">
    <property type="match status" value="1"/>
</dbReference>
<dbReference type="InterPro" id="IPR022991">
    <property type="entry name" value="Ribosomal_eL30_CS"/>
</dbReference>
<proteinExistence type="inferred from homology"/>
<dbReference type="Proteomes" id="UP001150062">
    <property type="component" value="Unassembled WGS sequence"/>
</dbReference>
<dbReference type="InterPro" id="IPR039109">
    <property type="entry name" value="Ribosomal_eL30-like"/>
</dbReference>
<evidence type="ECO:0000256" key="1">
    <source>
        <dbReference type="ARBA" id="ARBA00007326"/>
    </source>
</evidence>
<comment type="similarity">
    <text evidence="1">Belongs to the eukaryotic ribosomal protein eL30 family.</text>
</comment>
<dbReference type="GO" id="GO:0005840">
    <property type="term" value="C:ribosome"/>
    <property type="evidence" value="ECO:0007669"/>
    <property type="project" value="UniProtKB-KW"/>
</dbReference>
<protein>
    <submittedName>
        <fullName evidence="5">Ribosomal protein L30</fullName>
    </submittedName>
</protein>
<evidence type="ECO:0000256" key="2">
    <source>
        <dbReference type="ARBA" id="ARBA00022980"/>
    </source>
</evidence>
<gene>
    <name evidence="5" type="ORF">M0813_25474</name>
</gene>
<keyword evidence="3" id="KW-0687">Ribonucleoprotein</keyword>
<evidence type="ECO:0000313" key="5">
    <source>
        <dbReference type="EMBL" id="KAJ6238891.1"/>
    </source>
</evidence>
<keyword evidence="6" id="KW-1185">Reference proteome</keyword>
<sequence length="161" mass="18510">MSKKSKKNEGIGSKLALVIKSGKYHLGTQQCLKDLRKGEGKLLIVANNCPPLKKSEIQYYAMLSRCKFHQFNGNNIDLGRACERNNFVYQVKIVHVDKKSPSFHKLRKYQAIFVYLSNKPLHRSNQLGNKLVRYVEEDGGLVMCEYRELCESLSENRSAIR</sequence>
<keyword evidence="2 5" id="KW-0689">Ribosomal protein</keyword>
<dbReference type="Pfam" id="PF01248">
    <property type="entry name" value="Ribosomal_L7Ae"/>
    <property type="match status" value="1"/>
</dbReference>
<dbReference type="InterPro" id="IPR004038">
    <property type="entry name" value="Ribosomal_eL8/eL30/eS12/Gad45"/>
</dbReference>
<dbReference type="SUPFAM" id="SSF55315">
    <property type="entry name" value="L30e-like"/>
    <property type="match status" value="1"/>
</dbReference>
<comment type="caution">
    <text evidence="5">The sequence shown here is derived from an EMBL/GenBank/DDBJ whole genome shotgun (WGS) entry which is preliminary data.</text>
</comment>
<dbReference type="PANTHER" id="PTHR11449">
    <property type="entry name" value="RIBOSOMAL PROTEIN L30"/>
    <property type="match status" value="1"/>
</dbReference>
<dbReference type="InterPro" id="IPR029064">
    <property type="entry name" value="Ribosomal_eL30-like_sf"/>
</dbReference>
<evidence type="ECO:0000313" key="6">
    <source>
        <dbReference type="Proteomes" id="UP001150062"/>
    </source>
</evidence>
<dbReference type="EMBL" id="JAOAOG010000231">
    <property type="protein sequence ID" value="KAJ6238891.1"/>
    <property type="molecule type" value="Genomic_DNA"/>
</dbReference>
<name>A0ABQ8Y296_9EUKA</name>
<feature type="domain" description="Ribosomal protein eL8/eL30/eS12/Gadd45" evidence="4">
    <location>
        <begin position="13"/>
        <end position="97"/>
    </location>
</feature>
<evidence type="ECO:0000259" key="4">
    <source>
        <dbReference type="Pfam" id="PF01248"/>
    </source>
</evidence>
<accession>A0ABQ8Y296</accession>